<sequence>IQSAAKMAIAGGIIMVGVILMTVISGVSGIQDAIQAVAK</sequence>
<proteinExistence type="predicted"/>
<evidence type="ECO:0000313" key="2">
    <source>
        <dbReference type="EMBL" id="RCI69967.1"/>
    </source>
</evidence>
<keyword evidence="1" id="KW-0812">Transmembrane</keyword>
<dbReference type="AlphaFoldDB" id="A0A367LXL0"/>
<feature type="transmembrane region" description="Helical" evidence="1">
    <location>
        <begin position="7"/>
        <end position="30"/>
    </location>
</feature>
<dbReference type="EMBL" id="QORE01002546">
    <property type="protein sequence ID" value="RCI69967.1"/>
    <property type="molecule type" value="Genomic_DNA"/>
</dbReference>
<evidence type="ECO:0000313" key="3">
    <source>
        <dbReference type="Proteomes" id="UP000253594"/>
    </source>
</evidence>
<evidence type="ECO:0000256" key="1">
    <source>
        <dbReference type="SAM" id="Phobius"/>
    </source>
</evidence>
<keyword evidence="1" id="KW-0472">Membrane</keyword>
<organism evidence="2 3">
    <name type="scientific">Pseudomonas aeruginosa</name>
    <dbReference type="NCBI Taxonomy" id="287"/>
    <lineage>
        <taxon>Bacteria</taxon>
        <taxon>Pseudomonadati</taxon>
        <taxon>Pseudomonadota</taxon>
        <taxon>Gammaproteobacteria</taxon>
        <taxon>Pseudomonadales</taxon>
        <taxon>Pseudomonadaceae</taxon>
        <taxon>Pseudomonas</taxon>
    </lineage>
</organism>
<feature type="non-terminal residue" evidence="2">
    <location>
        <position position="1"/>
    </location>
</feature>
<gene>
    <name evidence="2" type="ORF">DT376_37100</name>
</gene>
<protein>
    <submittedName>
        <fullName evidence="2">Secretion system protein F</fullName>
    </submittedName>
</protein>
<name>A0A367LXL0_PSEAI</name>
<comment type="caution">
    <text evidence="2">The sequence shown here is derived from an EMBL/GenBank/DDBJ whole genome shotgun (WGS) entry which is preliminary data.</text>
</comment>
<reference evidence="2 3" key="1">
    <citation type="submission" date="2018-07" db="EMBL/GenBank/DDBJ databases">
        <title>Mechanisms of high-level aminoglycoside resistance among Gram-negative pathogens in Brazil.</title>
        <authorList>
            <person name="Ballaben A.S."/>
            <person name="Darini A.L.C."/>
            <person name="Doi Y."/>
        </authorList>
    </citation>
    <scope>NUCLEOTIDE SEQUENCE [LARGE SCALE GENOMIC DNA]</scope>
    <source>
        <strain evidence="2 3">B2-305</strain>
    </source>
</reference>
<accession>A0A367LXL0</accession>
<dbReference type="Proteomes" id="UP000253594">
    <property type="component" value="Unassembled WGS sequence"/>
</dbReference>
<keyword evidence="1" id="KW-1133">Transmembrane helix</keyword>